<feature type="repeat" description="WD" evidence="6">
    <location>
        <begin position="125"/>
        <end position="167"/>
    </location>
</feature>
<keyword evidence="11" id="KW-1185">Reference proteome</keyword>
<dbReference type="InterPro" id="IPR015943">
    <property type="entry name" value="WD40/YVTN_repeat-like_dom_sf"/>
</dbReference>
<name>W7TD57_9STRA</name>
<evidence type="ECO:0000256" key="7">
    <source>
        <dbReference type="RuleBase" id="RU280818"/>
    </source>
</evidence>
<evidence type="ECO:0000313" key="10">
    <source>
        <dbReference type="EMBL" id="EWM24197.1"/>
    </source>
</evidence>
<evidence type="ECO:0000313" key="11">
    <source>
        <dbReference type="Proteomes" id="UP000019335"/>
    </source>
</evidence>
<evidence type="ECO:0000256" key="4">
    <source>
        <dbReference type="ARBA" id="ARBA00023054"/>
    </source>
</evidence>
<feature type="repeat" description="WD" evidence="6">
    <location>
        <begin position="75"/>
        <end position="117"/>
    </location>
</feature>
<dbReference type="Pfam" id="PF16300">
    <property type="entry name" value="WD40_4"/>
    <property type="match status" value="1"/>
</dbReference>
<reference evidence="10 11" key="1">
    <citation type="journal article" date="2014" name="Mol. Plant">
        <title>Chromosome Scale Genome Assembly and Transcriptome Profiling of Nannochloropsis gaditana in Nitrogen Depletion.</title>
        <authorList>
            <person name="Corteggiani Carpinelli E."/>
            <person name="Telatin A."/>
            <person name="Vitulo N."/>
            <person name="Forcato C."/>
            <person name="D'Angelo M."/>
            <person name="Schiavon R."/>
            <person name="Vezzi A."/>
            <person name="Giacometti G.M."/>
            <person name="Morosinotto T."/>
            <person name="Valle G."/>
        </authorList>
    </citation>
    <scope>NUCLEOTIDE SEQUENCE [LARGE SCALE GENOMIC DNA]</scope>
    <source>
        <strain evidence="10 11">B-31</strain>
    </source>
</reference>
<organism evidence="10 11">
    <name type="scientific">Nannochloropsis gaditana</name>
    <dbReference type="NCBI Taxonomy" id="72520"/>
    <lineage>
        <taxon>Eukaryota</taxon>
        <taxon>Sar</taxon>
        <taxon>Stramenopiles</taxon>
        <taxon>Ochrophyta</taxon>
        <taxon>Eustigmatophyceae</taxon>
        <taxon>Eustigmatales</taxon>
        <taxon>Monodopsidaceae</taxon>
        <taxon>Nannochloropsis</taxon>
    </lineage>
</organism>
<dbReference type="GO" id="GO:0051015">
    <property type="term" value="F:actin filament binding"/>
    <property type="evidence" value="ECO:0007669"/>
    <property type="project" value="TreeGrafter"/>
</dbReference>
<dbReference type="SMART" id="SM01166">
    <property type="entry name" value="DUF1899"/>
    <property type="match status" value="1"/>
</dbReference>
<dbReference type="InterPro" id="IPR036322">
    <property type="entry name" value="WD40_repeat_dom_sf"/>
</dbReference>
<dbReference type="Pfam" id="PF08953">
    <property type="entry name" value="DUF1899"/>
    <property type="match status" value="1"/>
</dbReference>
<dbReference type="PROSITE" id="PS00678">
    <property type="entry name" value="WD_REPEATS_1"/>
    <property type="match status" value="1"/>
</dbReference>
<sequence length="461" mass="49989">MSHFVRASKYRHVYVQPPKTGEAYSNIRLSTAVGEQNYIKANPKYFAVALSGGGGPFTCIPFEAIGALPAAPPVFSGHTSNVLDFDFSPFHDHLIASGAEDTTVKVWGIPEGGLKESIAEPLVDLRAHERKVTLLRFHPTAANVLASVSADGMIKLWDVEGGQEGGQCHVHQQLVQDVQWDYRGNTFATTCKDKVLRVLDGRTGRLGLERKDAHEGSKSSKCVFLGDREMLLTVGFTKQSRRQLKIWDLKNLKQEVKTLDIDQAAGAIMPFFDSDTNLLYLAGKGDGNIRYYEIVSEAPFVFPISEYRSTTPSKGCCLVPKRGLNVLRCETARVLKLTTSSVEPLSFIVPRKGGFFQDDLFPPSMAGLPSHSAPEWWAGSDKAPLLMSLDPAVREGGKEGGKDMGWRGVGSPLGSSGGSLGNRPPSGGGRTTGQLQKELDVALARISLLESRLKAAGLECS</sequence>
<dbReference type="Proteomes" id="UP000019335">
    <property type="component" value="Chromosome 14"/>
</dbReference>
<comment type="caution">
    <text evidence="10">The sequence shown here is derived from an EMBL/GenBank/DDBJ whole genome shotgun (WGS) entry which is preliminary data.</text>
</comment>
<feature type="region of interest" description="Disordered" evidence="8">
    <location>
        <begin position="396"/>
        <end position="433"/>
    </location>
</feature>
<proteinExistence type="inferred from homology"/>
<dbReference type="PROSITE" id="PS50294">
    <property type="entry name" value="WD_REPEATS_REGION"/>
    <property type="match status" value="2"/>
</dbReference>
<protein>
    <recommendedName>
        <fullName evidence="7">Coronin</fullName>
    </recommendedName>
</protein>
<keyword evidence="2 6" id="KW-0853">WD repeat</keyword>
<dbReference type="PANTHER" id="PTHR10856">
    <property type="entry name" value="CORONIN"/>
    <property type="match status" value="1"/>
</dbReference>
<dbReference type="GO" id="GO:0007015">
    <property type="term" value="P:actin filament organization"/>
    <property type="evidence" value="ECO:0007669"/>
    <property type="project" value="TreeGrafter"/>
</dbReference>
<dbReference type="InterPro" id="IPR019775">
    <property type="entry name" value="WD40_repeat_CS"/>
</dbReference>
<evidence type="ECO:0000256" key="5">
    <source>
        <dbReference type="ARBA" id="ARBA00023203"/>
    </source>
</evidence>
<dbReference type="EMBL" id="AZIL01001309">
    <property type="protein sequence ID" value="EWM24197.1"/>
    <property type="molecule type" value="Genomic_DNA"/>
</dbReference>
<dbReference type="Pfam" id="PF00400">
    <property type="entry name" value="WD40"/>
    <property type="match status" value="2"/>
</dbReference>
<keyword evidence="4" id="KW-0175">Coiled coil</keyword>
<dbReference type="Gene3D" id="2.130.10.10">
    <property type="entry name" value="YVTN repeat-like/Quinoprotein amine dehydrogenase"/>
    <property type="match status" value="1"/>
</dbReference>
<evidence type="ECO:0000256" key="1">
    <source>
        <dbReference type="ARBA" id="ARBA00009482"/>
    </source>
</evidence>
<feature type="domain" description="DUF1899" evidence="9">
    <location>
        <begin position="3"/>
        <end position="66"/>
    </location>
</feature>
<dbReference type="PROSITE" id="PS50082">
    <property type="entry name" value="WD_REPEATS_2"/>
    <property type="match status" value="2"/>
</dbReference>
<evidence type="ECO:0000256" key="8">
    <source>
        <dbReference type="SAM" id="MobiDB-lite"/>
    </source>
</evidence>
<keyword evidence="3 7" id="KW-0677">Repeat</keyword>
<dbReference type="PANTHER" id="PTHR10856:SF0">
    <property type="entry name" value="CORONIN"/>
    <property type="match status" value="1"/>
</dbReference>
<evidence type="ECO:0000256" key="6">
    <source>
        <dbReference type="PROSITE-ProRule" id="PRU00221"/>
    </source>
</evidence>
<dbReference type="InterPro" id="IPR015505">
    <property type="entry name" value="Coronin"/>
</dbReference>
<dbReference type="SMART" id="SM00320">
    <property type="entry name" value="WD40"/>
    <property type="match status" value="4"/>
</dbReference>
<evidence type="ECO:0000256" key="3">
    <source>
        <dbReference type="ARBA" id="ARBA00022737"/>
    </source>
</evidence>
<comment type="similarity">
    <text evidence="1 7">Belongs to the WD repeat coronin family.</text>
</comment>
<evidence type="ECO:0000259" key="9">
    <source>
        <dbReference type="SMART" id="SM01166"/>
    </source>
</evidence>
<dbReference type="SMART" id="SM01167">
    <property type="entry name" value="DUF1900"/>
    <property type="match status" value="1"/>
</dbReference>
<keyword evidence="5" id="KW-0009">Actin-binding</keyword>
<accession>W7TD57</accession>
<dbReference type="InterPro" id="IPR001680">
    <property type="entry name" value="WD40_rpt"/>
</dbReference>
<dbReference type="OrthoDB" id="1850764at2759"/>
<feature type="compositionally biased region" description="Gly residues" evidence="8">
    <location>
        <begin position="415"/>
        <end position="431"/>
    </location>
</feature>
<evidence type="ECO:0000256" key="2">
    <source>
        <dbReference type="ARBA" id="ARBA00022574"/>
    </source>
</evidence>
<dbReference type="AlphaFoldDB" id="W7TD57"/>
<dbReference type="FunFam" id="2.130.10.10:FF:000502">
    <property type="entry name" value="Coronin"/>
    <property type="match status" value="1"/>
</dbReference>
<dbReference type="SUPFAM" id="SSF50978">
    <property type="entry name" value="WD40 repeat-like"/>
    <property type="match status" value="1"/>
</dbReference>
<dbReference type="InterPro" id="IPR015048">
    <property type="entry name" value="DUF1899"/>
</dbReference>
<feature type="compositionally biased region" description="Basic and acidic residues" evidence="8">
    <location>
        <begin position="396"/>
        <end position="405"/>
    </location>
</feature>
<gene>
    <name evidence="10" type="ORF">Naga_100253g7</name>
</gene>